<dbReference type="InterPro" id="IPR015943">
    <property type="entry name" value="WD40/YVTN_repeat-like_dom_sf"/>
</dbReference>
<dbReference type="GO" id="GO:0006351">
    <property type="term" value="P:DNA-templated transcription"/>
    <property type="evidence" value="ECO:0007669"/>
    <property type="project" value="InterPro"/>
</dbReference>
<protein>
    <submittedName>
        <fullName evidence="13">Nitrogen assimilation transcription factor nit-4</fullName>
    </submittedName>
</protein>
<dbReference type="Pfam" id="PF00400">
    <property type="entry name" value="WD40"/>
    <property type="match status" value="3"/>
</dbReference>
<evidence type="ECO:0000256" key="2">
    <source>
        <dbReference type="ARBA" id="ARBA00022574"/>
    </source>
</evidence>
<dbReference type="GO" id="GO:0005524">
    <property type="term" value="F:ATP binding"/>
    <property type="evidence" value="ECO:0007669"/>
    <property type="project" value="InterPro"/>
</dbReference>
<evidence type="ECO:0000256" key="8">
    <source>
        <dbReference type="ARBA" id="ARBA00023242"/>
    </source>
</evidence>
<dbReference type="InterPro" id="IPR036322">
    <property type="entry name" value="WD40_repeat_dom_sf"/>
</dbReference>
<dbReference type="Proteomes" id="UP000054383">
    <property type="component" value="Unassembled WGS sequence"/>
</dbReference>
<dbReference type="OrthoDB" id="5600212at2759"/>
<keyword evidence="4" id="KW-0677">Repeat</keyword>
<feature type="domain" description="Protein kinase" evidence="11">
    <location>
        <begin position="1"/>
        <end position="285"/>
    </location>
</feature>
<dbReference type="Pfam" id="PF04082">
    <property type="entry name" value="Fungal_trans"/>
    <property type="match status" value="1"/>
</dbReference>
<accession>A0A0U1LNT1</accession>
<feature type="repeat" description="WD" evidence="9">
    <location>
        <begin position="1407"/>
        <end position="1439"/>
    </location>
</feature>
<dbReference type="PROSITE" id="PS50294">
    <property type="entry name" value="WD_REPEATS_REGION"/>
    <property type="match status" value="2"/>
</dbReference>
<dbReference type="STRING" id="28573.A0A0U1LNT1"/>
<feature type="region of interest" description="Disordered" evidence="10">
    <location>
        <begin position="397"/>
        <end position="424"/>
    </location>
</feature>
<dbReference type="Pfam" id="PF17667">
    <property type="entry name" value="Pkinase_fungal"/>
    <property type="match status" value="1"/>
</dbReference>
<dbReference type="CDD" id="cd00200">
    <property type="entry name" value="WD40"/>
    <property type="match status" value="1"/>
</dbReference>
<keyword evidence="6" id="KW-0238">DNA-binding</keyword>
<dbReference type="PROSITE" id="PS50011">
    <property type="entry name" value="PROTEIN_KINASE_DOM"/>
    <property type="match status" value="1"/>
</dbReference>
<dbReference type="CDD" id="cd00067">
    <property type="entry name" value="GAL4"/>
    <property type="match status" value="1"/>
</dbReference>
<evidence type="ECO:0000256" key="1">
    <source>
        <dbReference type="ARBA" id="ARBA00004123"/>
    </source>
</evidence>
<dbReference type="Pfam" id="PF00172">
    <property type="entry name" value="Zn_clus"/>
    <property type="match status" value="1"/>
</dbReference>
<dbReference type="CDD" id="cd12148">
    <property type="entry name" value="fungal_TF_MHR"/>
    <property type="match status" value="1"/>
</dbReference>
<dbReference type="InterPro" id="IPR050815">
    <property type="entry name" value="TF_fung"/>
</dbReference>
<dbReference type="GO" id="GO:0005634">
    <property type="term" value="C:nucleus"/>
    <property type="evidence" value="ECO:0007669"/>
    <property type="project" value="UniProtKB-SubCell"/>
</dbReference>
<dbReference type="InterPro" id="IPR040976">
    <property type="entry name" value="Pkinase_fungal"/>
</dbReference>
<feature type="compositionally biased region" description="Polar residues" evidence="10">
    <location>
        <begin position="397"/>
        <end position="417"/>
    </location>
</feature>
<dbReference type="PROSITE" id="PS50082">
    <property type="entry name" value="WD_REPEATS_2"/>
    <property type="match status" value="3"/>
</dbReference>
<feature type="compositionally biased region" description="Polar residues" evidence="10">
    <location>
        <begin position="1332"/>
        <end position="1367"/>
    </location>
</feature>
<keyword evidence="3" id="KW-0479">Metal-binding</keyword>
<reference evidence="13 14" key="1">
    <citation type="submission" date="2015-04" db="EMBL/GenBank/DDBJ databases">
        <authorList>
            <person name="Syromyatnikov M.Y."/>
            <person name="Popov V.N."/>
        </authorList>
    </citation>
    <scope>NUCLEOTIDE SEQUENCE [LARGE SCALE GENOMIC DNA]</scope>
    <source>
        <strain evidence="13">WF-38-12</strain>
    </source>
</reference>
<evidence type="ECO:0000256" key="4">
    <source>
        <dbReference type="ARBA" id="ARBA00022737"/>
    </source>
</evidence>
<feature type="compositionally biased region" description="Polar residues" evidence="10">
    <location>
        <begin position="491"/>
        <end position="512"/>
    </location>
</feature>
<dbReference type="EMBL" id="CVMT01000002">
    <property type="protein sequence ID" value="CRG84873.1"/>
    <property type="molecule type" value="Genomic_DNA"/>
</dbReference>
<dbReference type="InterPro" id="IPR001680">
    <property type="entry name" value="WD40_rpt"/>
</dbReference>
<feature type="domain" description="Zn(2)-C6 fungal-type" evidence="12">
    <location>
        <begin position="433"/>
        <end position="463"/>
    </location>
</feature>
<feature type="repeat" description="WD" evidence="9">
    <location>
        <begin position="1219"/>
        <end position="1253"/>
    </location>
</feature>
<feature type="region of interest" description="Disordered" evidence="10">
    <location>
        <begin position="1331"/>
        <end position="1367"/>
    </location>
</feature>
<dbReference type="Gene3D" id="1.10.510.10">
    <property type="entry name" value="Transferase(Phosphotransferase) domain 1"/>
    <property type="match status" value="1"/>
</dbReference>
<dbReference type="InterPro" id="IPR007219">
    <property type="entry name" value="XnlR_reg_dom"/>
</dbReference>
<dbReference type="Gene3D" id="4.10.240.10">
    <property type="entry name" value="Zn(2)-C6 fungal-type DNA-binding domain"/>
    <property type="match status" value="1"/>
</dbReference>
<feature type="repeat" description="WD" evidence="9">
    <location>
        <begin position="1256"/>
        <end position="1298"/>
    </location>
</feature>
<dbReference type="PANTHER" id="PTHR47338">
    <property type="entry name" value="ZN(II)2CYS6 TRANSCRIPTION FACTOR (EUROFUNG)-RELATED"/>
    <property type="match status" value="1"/>
</dbReference>
<dbReference type="PANTHER" id="PTHR47338:SF10">
    <property type="entry name" value="TRANSCRIPTION FACTOR DOMAIN-CONTAINING PROTEIN-RELATED"/>
    <property type="match status" value="1"/>
</dbReference>
<comment type="subcellular location">
    <subcellularLocation>
        <location evidence="1">Nucleus</location>
    </subcellularLocation>
</comment>
<dbReference type="InterPro" id="IPR036864">
    <property type="entry name" value="Zn2-C6_fun-type_DNA-bd_sf"/>
</dbReference>
<dbReference type="SUPFAM" id="SSF50978">
    <property type="entry name" value="WD40 repeat-like"/>
    <property type="match status" value="1"/>
</dbReference>
<evidence type="ECO:0000256" key="3">
    <source>
        <dbReference type="ARBA" id="ARBA00022723"/>
    </source>
</evidence>
<evidence type="ECO:0000256" key="5">
    <source>
        <dbReference type="ARBA" id="ARBA00023015"/>
    </source>
</evidence>
<dbReference type="InterPro" id="IPR001138">
    <property type="entry name" value="Zn2Cys6_DnaBD"/>
</dbReference>
<dbReference type="GO" id="GO:0000981">
    <property type="term" value="F:DNA-binding transcription factor activity, RNA polymerase II-specific"/>
    <property type="evidence" value="ECO:0007669"/>
    <property type="project" value="InterPro"/>
</dbReference>
<dbReference type="Gene3D" id="2.130.10.10">
    <property type="entry name" value="YVTN repeat-like/Quinoprotein amine dehydrogenase"/>
    <property type="match status" value="2"/>
</dbReference>
<gene>
    <name evidence="13" type="ORF">PISL3812_02054</name>
</gene>
<dbReference type="PROSITE" id="PS00678">
    <property type="entry name" value="WD_REPEATS_1"/>
    <property type="match status" value="1"/>
</dbReference>
<dbReference type="PROSITE" id="PS50048">
    <property type="entry name" value="ZN2_CY6_FUNGAL_2"/>
    <property type="match status" value="1"/>
</dbReference>
<evidence type="ECO:0000256" key="7">
    <source>
        <dbReference type="ARBA" id="ARBA00023163"/>
    </source>
</evidence>
<evidence type="ECO:0000256" key="10">
    <source>
        <dbReference type="SAM" id="MobiDB-lite"/>
    </source>
</evidence>
<keyword evidence="7" id="KW-0804">Transcription</keyword>
<dbReference type="SUPFAM" id="SSF56112">
    <property type="entry name" value="Protein kinase-like (PK-like)"/>
    <property type="match status" value="1"/>
</dbReference>
<sequence>MTDQDLGKNNIIETDDDGNFILLLDAKEKCAWGAVSLNYYKELENTAYLRRGLRWGTQRKFVTPSIGDRHENIDEKKQEPKCNVDGLLQCTEETNNFFQYRTLICMITSPLGRPLGTFQSLLELLQVFRDAIMCHQSLYYDAKILHCDVSPGNIIILDHQDKGQPKGVLIDLDSAIDLDGELEAGLGITGTRPFMAIGVLRNEHHTYRHDLESFLYVLLWTIITNHTESLPAGSRPVQWSNGDWSELAARKSLDMADNKFQDILAEFSSEFYSLKPVVGKLHQLLFPLRDGPVDVACEIRRQPQTKLTCTCKSLPFGVSDMLRVDDTDSSDHLLSLVARRPSPAVRIHHDRYILLSTIPVSSSPLSNLLVLAASFARPASSALWPIMTSQEQESFNDFSGQSMSLGASQPQPTNAASANEDDNNYVPRPKRMACIVCRKRKLKCDGKKPSCGTCARVGHNCAYDEVRKKSGPKRGYVKQLEARLAQVETLIKSQESESQPTSRHQQPSTTGNLGMADLPDFSSISNTSPFQNLPDGLGSQGLSEAFLNNNPNFTTDSSWEIISLGLEEPLPTKEVVDDLTTIYWDRVHPSSPMIHRPRYFAAMELAPNMRPPVCLRYSMWALAASITPKYSFLEEHLYARARKYIQLDEMKGHGEHMVTIAHCQAWLLISLYEFKQMLFPRAWVSVGRGARLASMMCLNRLDGVGLDVKHCIPPPRDWIEREERRRTFWIAFCHDRYASIGTGWPMMFDERDILTNLPASDDAFLTGQAEVAPTMKDVLAGDIANLSPLGSVALMSCIFGLNLTHLHRPDSQDRENDVNGEFWKRHRAYDNILLNISLSLPNSLRLPRGIMNPNIIFANMSIHTSTICLHQAAIFKAEKNRLQNQIAAESKRRCIIAADQVASIMRMISHTDLSIMNPFCAFCLYVASRVFVQYLKSRPDDQAVKSSLHFLLTALNALKQFSSLTESFLIQLDVDLAGTEFAAMTTSKIGRKPTESNDTDCIPIARIYSTSENASNTDSPDSRGVSSVSNNFGSLPNRQREPNPNHLGSTNNSANPNPSPGFDEGSSWPISDMNLSHDNTNSSSEKASPATMNSSSNTAITPPSVDRSLSNTQLPNGNDAKGMTSPDAAAAAVSMDHDFNNMYQNTDFAKSVLFDATTLNTELEATGMENPFAMNAGWSHPTPQVTGLEDTSLEMTDDMDLFSNRQFEQMLEGMGWTGIRTLAWNPTGQLIATGSANRTLRIWNPERANARYSTELRGHSAGIEKVLFNPVRDAELASCSSDGTVRFWDVRSKTCVSRLDVGGEAFTLSWSADGKVVIVGRKDDTLVPVSIESPSTPTVMTNGATSQNRTSTYTALPSQPQNTQTNATTFSHHVPTESAPDLDFLATTGDGTVKIFSYPSFTLRHTLNAHSSACLALSLAPTARYLAVGGSDALISLWDTTDWVCRRTVSSEGSGTIRDVSWSFDGRFLCGASEEVGASGLEIFHAETGDSVHTIPVGSGGIPAVAWHPTRYWLAYSSMADGGSNAGGLRIVGAAGGSL</sequence>
<feature type="compositionally biased region" description="Polar residues" evidence="10">
    <location>
        <begin position="1073"/>
        <end position="1116"/>
    </location>
</feature>
<dbReference type="InterPro" id="IPR019775">
    <property type="entry name" value="WD40_repeat_CS"/>
</dbReference>
<keyword evidence="14" id="KW-1185">Reference proteome</keyword>
<evidence type="ECO:0000313" key="14">
    <source>
        <dbReference type="Proteomes" id="UP000054383"/>
    </source>
</evidence>
<keyword evidence="2 9" id="KW-0853">WD repeat</keyword>
<evidence type="ECO:0000256" key="9">
    <source>
        <dbReference type="PROSITE-ProRule" id="PRU00221"/>
    </source>
</evidence>
<dbReference type="GO" id="GO:0004672">
    <property type="term" value="F:protein kinase activity"/>
    <property type="evidence" value="ECO:0007669"/>
    <property type="project" value="InterPro"/>
</dbReference>
<dbReference type="InterPro" id="IPR000719">
    <property type="entry name" value="Prot_kinase_dom"/>
</dbReference>
<evidence type="ECO:0000259" key="12">
    <source>
        <dbReference type="PROSITE" id="PS50048"/>
    </source>
</evidence>
<evidence type="ECO:0000313" key="13">
    <source>
        <dbReference type="EMBL" id="CRG84873.1"/>
    </source>
</evidence>
<dbReference type="GO" id="GO:0008270">
    <property type="term" value="F:zinc ion binding"/>
    <property type="evidence" value="ECO:0007669"/>
    <property type="project" value="InterPro"/>
</dbReference>
<evidence type="ECO:0000259" key="11">
    <source>
        <dbReference type="PROSITE" id="PS50011"/>
    </source>
</evidence>
<organism evidence="13 14">
    <name type="scientific">Talaromyces islandicus</name>
    <name type="common">Penicillium islandicum</name>
    <dbReference type="NCBI Taxonomy" id="28573"/>
    <lineage>
        <taxon>Eukaryota</taxon>
        <taxon>Fungi</taxon>
        <taxon>Dikarya</taxon>
        <taxon>Ascomycota</taxon>
        <taxon>Pezizomycotina</taxon>
        <taxon>Eurotiomycetes</taxon>
        <taxon>Eurotiomycetidae</taxon>
        <taxon>Eurotiales</taxon>
        <taxon>Trichocomaceae</taxon>
        <taxon>Talaromyces</taxon>
        <taxon>Talaromyces sect. Islandici</taxon>
    </lineage>
</organism>
<dbReference type="SMART" id="SM00066">
    <property type="entry name" value="GAL4"/>
    <property type="match status" value="1"/>
</dbReference>
<dbReference type="GO" id="GO:0003677">
    <property type="term" value="F:DNA binding"/>
    <property type="evidence" value="ECO:0007669"/>
    <property type="project" value="UniProtKB-KW"/>
</dbReference>
<feature type="region of interest" description="Disordered" evidence="10">
    <location>
        <begin position="491"/>
        <end position="518"/>
    </location>
</feature>
<dbReference type="InterPro" id="IPR011009">
    <property type="entry name" value="Kinase-like_dom_sf"/>
</dbReference>
<name>A0A0U1LNT1_TALIS</name>
<feature type="compositionally biased region" description="Polar residues" evidence="10">
    <location>
        <begin position="1011"/>
        <end position="1037"/>
    </location>
</feature>
<keyword evidence="5" id="KW-0805">Transcription regulation</keyword>
<evidence type="ECO:0000256" key="6">
    <source>
        <dbReference type="ARBA" id="ARBA00023125"/>
    </source>
</evidence>
<dbReference type="PROSITE" id="PS00463">
    <property type="entry name" value="ZN2_CY6_FUNGAL_1"/>
    <property type="match status" value="1"/>
</dbReference>
<proteinExistence type="predicted"/>
<feature type="region of interest" description="Disordered" evidence="10">
    <location>
        <begin position="1011"/>
        <end position="1125"/>
    </location>
</feature>
<dbReference type="SMART" id="SM00320">
    <property type="entry name" value="WD40"/>
    <property type="match status" value="7"/>
</dbReference>
<dbReference type="SUPFAM" id="SSF57701">
    <property type="entry name" value="Zn2/Cys6 DNA-binding domain"/>
    <property type="match status" value="1"/>
</dbReference>
<keyword evidence="8" id="KW-0539">Nucleus</keyword>
<dbReference type="SMART" id="SM00906">
    <property type="entry name" value="Fungal_trans"/>
    <property type="match status" value="1"/>
</dbReference>